<sequence length="73" mass="7979">MRHRSHDVGLLDDADAADRPVRIALHNFDRVATATSRDGGGESAYAAANREYLQRFHDAPPCGSLAAICRDKE</sequence>
<evidence type="ECO:0000313" key="2">
    <source>
        <dbReference type="Proteomes" id="UP000030988"/>
    </source>
</evidence>
<dbReference type="Proteomes" id="UP000030988">
    <property type="component" value="Unassembled WGS sequence"/>
</dbReference>
<keyword evidence="2" id="KW-1185">Reference proteome</keyword>
<proteinExistence type="predicted"/>
<name>A0A0B2C3G5_9SPHN</name>
<comment type="caution">
    <text evidence="1">The sequence shown here is derived from an EMBL/GenBank/DDBJ whole genome shotgun (WGS) entry which is preliminary data.</text>
</comment>
<dbReference type="EMBL" id="JTDN01000001">
    <property type="protein sequence ID" value="KHL26576.1"/>
    <property type="molecule type" value="Genomic_DNA"/>
</dbReference>
<organism evidence="1 2">
    <name type="scientific">Croceibacterium mercuriale</name>
    <dbReference type="NCBI Taxonomy" id="1572751"/>
    <lineage>
        <taxon>Bacteria</taxon>
        <taxon>Pseudomonadati</taxon>
        <taxon>Pseudomonadota</taxon>
        <taxon>Alphaproteobacteria</taxon>
        <taxon>Sphingomonadales</taxon>
        <taxon>Erythrobacteraceae</taxon>
        <taxon>Croceibacterium</taxon>
    </lineage>
</organism>
<protein>
    <submittedName>
        <fullName evidence="1">Uncharacterized protein</fullName>
    </submittedName>
</protein>
<dbReference type="RefSeq" id="WP_039095979.1">
    <property type="nucleotide sequence ID" value="NZ_JTDN01000001.1"/>
</dbReference>
<dbReference type="AlphaFoldDB" id="A0A0B2C3G5"/>
<evidence type="ECO:0000313" key="1">
    <source>
        <dbReference type="EMBL" id="KHL26576.1"/>
    </source>
</evidence>
<gene>
    <name evidence="1" type="ORF">PK98_09415</name>
</gene>
<reference evidence="1 2" key="1">
    <citation type="submission" date="2014-11" db="EMBL/GenBank/DDBJ databases">
        <title>Draft genome sequence of Kirrobacter mercurialis.</title>
        <authorList>
            <person name="Coil D.A."/>
            <person name="Eisen J.A."/>
        </authorList>
    </citation>
    <scope>NUCLEOTIDE SEQUENCE [LARGE SCALE GENOMIC DNA]</scope>
    <source>
        <strain evidence="1 2">Coronado</strain>
    </source>
</reference>
<accession>A0A0B2C3G5</accession>